<keyword evidence="3" id="KW-1185">Reference proteome</keyword>
<dbReference type="InterPro" id="IPR015791">
    <property type="entry name" value="Antimic/Inh_G_crystallin-like"/>
</dbReference>
<dbReference type="Gene3D" id="2.60.20.30">
    <property type="match status" value="1"/>
</dbReference>
<evidence type="ECO:0000256" key="1">
    <source>
        <dbReference type="SAM" id="SignalP"/>
    </source>
</evidence>
<proteinExistence type="predicted"/>
<dbReference type="EMBL" id="LR746280">
    <property type="protein sequence ID" value="CAA7410402.1"/>
    <property type="molecule type" value="Genomic_DNA"/>
</dbReference>
<evidence type="ECO:0000313" key="2">
    <source>
        <dbReference type="EMBL" id="CAA7410402.1"/>
    </source>
</evidence>
<dbReference type="SUPFAM" id="SSF49695">
    <property type="entry name" value="gamma-Crystallin-like"/>
    <property type="match status" value="1"/>
</dbReference>
<reference evidence="2" key="1">
    <citation type="submission" date="2020-02" db="EMBL/GenBank/DDBJ databases">
        <authorList>
            <person name="Scholz U."/>
            <person name="Mascher M."/>
            <person name="Fiebig A."/>
        </authorList>
    </citation>
    <scope>NUCLEOTIDE SEQUENCE</scope>
</reference>
<dbReference type="OrthoDB" id="1873457at2759"/>
<dbReference type="InterPro" id="IPR011024">
    <property type="entry name" value="G_crystallin-like"/>
</dbReference>
<accession>A0A7I8LKJ9</accession>
<keyword evidence="1" id="KW-0732">Signal</keyword>
<organism evidence="2 3">
    <name type="scientific">Spirodela intermedia</name>
    <name type="common">Intermediate duckweed</name>
    <dbReference type="NCBI Taxonomy" id="51605"/>
    <lineage>
        <taxon>Eukaryota</taxon>
        <taxon>Viridiplantae</taxon>
        <taxon>Streptophyta</taxon>
        <taxon>Embryophyta</taxon>
        <taxon>Tracheophyta</taxon>
        <taxon>Spermatophyta</taxon>
        <taxon>Magnoliopsida</taxon>
        <taxon>Liliopsida</taxon>
        <taxon>Araceae</taxon>
        <taxon>Lemnoideae</taxon>
        <taxon>Spirodela</taxon>
    </lineage>
</organism>
<dbReference type="GO" id="GO:0006952">
    <property type="term" value="P:defense response"/>
    <property type="evidence" value="ECO:0007669"/>
    <property type="project" value="InterPro"/>
</dbReference>
<gene>
    <name evidence="2" type="ORF">SI8410_17021080</name>
</gene>
<dbReference type="Pfam" id="PF09117">
    <property type="entry name" value="MiAMP1"/>
    <property type="match status" value="1"/>
</dbReference>
<name>A0A7I8LKJ9_SPIIN</name>
<dbReference type="Proteomes" id="UP000663760">
    <property type="component" value="Chromosome 17"/>
</dbReference>
<sequence length="115" mass="12058">MAIPVTPRRKRSSLHRAALVLVVALVAAALLVEVAEGSTFIAYGGPGCTGTEQRFSACGVCHRINQHGGYRLVYTGQPAAIFSSAECLSEPGLLPAESFSSCFPFSGDAVVIRCD</sequence>
<feature type="chain" id="PRO_5029715077" evidence="1">
    <location>
        <begin position="38"/>
        <end position="115"/>
    </location>
</feature>
<evidence type="ECO:0000313" key="3">
    <source>
        <dbReference type="Proteomes" id="UP000663760"/>
    </source>
</evidence>
<dbReference type="AlphaFoldDB" id="A0A7I8LKJ9"/>
<feature type="signal peptide" evidence="1">
    <location>
        <begin position="1"/>
        <end position="37"/>
    </location>
</feature>
<dbReference type="InterPro" id="IPR015201">
    <property type="entry name" value="Antimicrobial_MiAMP1"/>
</dbReference>
<dbReference type="GO" id="GO:0045926">
    <property type="term" value="P:negative regulation of growth"/>
    <property type="evidence" value="ECO:0007669"/>
    <property type="project" value="InterPro"/>
</dbReference>
<protein>
    <submittedName>
        <fullName evidence="2">Uncharacterized protein</fullName>
    </submittedName>
</protein>